<feature type="compositionally biased region" description="Low complexity" evidence="7">
    <location>
        <begin position="119"/>
        <end position="136"/>
    </location>
</feature>
<dbReference type="GO" id="GO:0008270">
    <property type="term" value="F:zinc ion binding"/>
    <property type="evidence" value="ECO:0007669"/>
    <property type="project" value="InterPro"/>
</dbReference>
<proteinExistence type="predicted"/>
<gene>
    <name evidence="9" type="ORF">MAM1_0283d09210</name>
</gene>
<protein>
    <submittedName>
        <fullName evidence="9">Transcription factor TamA</fullName>
    </submittedName>
</protein>
<evidence type="ECO:0000256" key="5">
    <source>
        <dbReference type="ARBA" id="ARBA00023163"/>
    </source>
</evidence>
<evidence type="ECO:0000313" key="9">
    <source>
        <dbReference type="EMBL" id="GAN09678.1"/>
    </source>
</evidence>
<feature type="compositionally biased region" description="Low complexity" evidence="7">
    <location>
        <begin position="256"/>
        <end position="281"/>
    </location>
</feature>
<dbReference type="Proteomes" id="UP000053815">
    <property type="component" value="Unassembled WGS sequence"/>
</dbReference>
<dbReference type="PANTHER" id="PTHR31313:SF81">
    <property type="entry name" value="TY1 ENHANCER ACTIVATOR"/>
    <property type="match status" value="1"/>
</dbReference>
<dbReference type="GO" id="GO:0003677">
    <property type="term" value="F:DNA binding"/>
    <property type="evidence" value="ECO:0007669"/>
    <property type="project" value="UniProtKB-KW"/>
</dbReference>
<accession>A0A0C9N534</accession>
<keyword evidence="10" id="KW-1185">Reference proteome</keyword>
<evidence type="ECO:0000256" key="3">
    <source>
        <dbReference type="ARBA" id="ARBA00023015"/>
    </source>
</evidence>
<dbReference type="AlphaFoldDB" id="A0A0C9N534"/>
<organism evidence="9">
    <name type="scientific">Mucor ambiguus</name>
    <dbReference type="NCBI Taxonomy" id="91626"/>
    <lineage>
        <taxon>Eukaryota</taxon>
        <taxon>Fungi</taxon>
        <taxon>Fungi incertae sedis</taxon>
        <taxon>Mucoromycota</taxon>
        <taxon>Mucoromycotina</taxon>
        <taxon>Mucoromycetes</taxon>
        <taxon>Mucorales</taxon>
        <taxon>Mucorineae</taxon>
        <taxon>Mucoraceae</taxon>
        <taxon>Mucor</taxon>
    </lineage>
</organism>
<evidence type="ECO:0000256" key="6">
    <source>
        <dbReference type="ARBA" id="ARBA00023242"/>
    </source>
</evidence>
<feature type="region of interest" description="Disordered" evidence="7">
    <location>
        <begin position="106"/>
        <end position="201"/>
    </location>
</feature>
<keyword evidence="3" id="KW-0805">Transcription regulation</keyword>
<keyword evidence="4" id="KW-0238">DNA-binding</keyword>
<dbReference type="PANTHER" id="PTHR31313">
    <property type="entry name" value="TY1 ENHANCER ACTIVATOR"/>
    <property type="match status" value="1"/>
</dbReference>
<feature type="compositionally biased region" description="Low complexity" evidence="7">
    <location>
        <begin position="145"/>
        <end position="162"/>
    </location>
</feature>
<keyword evidence="2" id="KW-0862">Zinc</keyword>
<evidence type="ECO:0000259" key="8">
    <source>
        <dbReference type="SMART" id="SM00906"/>
    </source>
</evidence>
<evidence type="ECO:0000313" key="10">
    <source>
        <dbReference type="Proteomes" id="UP000053815"/>
    </source>
</evidence>
<feature type="region of interest" description="Disordered" evidence="7">
    <location>
        <begin position="880"/>
        <end position="932"/>
    </location>
</feature>
<dbReference type="EMBL" id="DF836572">
    <property type="protein sequence ID" value="GAN09678.1"/>
    <property type="molecule type" value="Genomic_DNA"/>
</dbReference>
<feature type="compositionally biased region" description="Basic and acidic residues" evidence="7">
    <location>
        <begin position="611"/>
        <end position="620"/>
    </location>
</feature>
<feature type="domain" description="Xylanolytic transcriptional activator regulatory" evidence="8">
    <location>
        <begin position="535"/>
        <end position="604"/>
    </location>
</feature>
<evidence type="ECO:0000256" key="7">
    <source>
        <dbReference type="SAM" id="MobiDB-lite"/>
    </source>
</evidence>
<dbReference type="InterPro" id="IPR007219">
    <property type="entry name" value="XnlR_reg_dom"/>
</dbReference>
<sequence>MSISTCNSACFASASILPWKQCNSTASSHYEGQQPFEMTNIDRGVYLTERSSQSNTAQRERRLHEFLPSFSLDLKLKDNGITQHILHESYQDSIMLEWEMAGPSNWHNNQASFPPPSLHPTQQQQPSPQQVHQPPHYGQSDIYTQQPRQQPLPSGPSLLPLRPLQPSPYPSMGYPIYPYPRSRNGTQFEQSEQDKAENRRTRISRACAKKRGPPKGYIEVLENRLKRMEQILGNLTDDEKLASSNSKPAKKIKTDSMASTSTSTSTTTTTTEAETNNTTMSQTEQVTPENKVVAITAAAAPVAENEVTTATTGAITEKPLAVELSSLSTGMQTRYIGDMSPLPFLAQKINFEDARIASQIGIKIRRFGQSLVLYEKANPSDKNANHKLLEELGKLKPGETIKSLNDWIYKVAGVDKVTSDSLMKIYFAYIHPGLPVVNKLLFLKQYRGEIGEYPSAPLLNGIFGAAVRYIETCKLFGDKVPLDHQIETKEGWSERLFENLLIYLKGRYSPCISTVQAMVIAQNHRASLDEKMTSAWLLNSAAQDLGLHRQSESWDIPTSEKETRKRVWWSVYIMDKWSSASTGRPQTIFDEDCDETYPSESADWEEVMDVPSKDSDEEGPRYPSLDKSVAQKAKSENIPIYQPFVQLVKLSEILGRLLQGLYTPLAKKHSEKHGSDAVVTYLDNALSEWRSALPPALQISSFNVRRLDSHGRTPLLSMSGLMYLSYCTLLILLHRPFIEKDSNQKTRSSQSSLTICTSAATRCVDIAEKMHYRDFLLVSWNFAIYPVFTASLIHIYNATNPDNIVSDIAKTNLTKACGVIKRLSKLSIGAAQLYDVLRQLTKIREISIDPSVFDEEEDPVRDRAVKLANKCHGHKAFTSKLKKDRKVSEDSNISNSSEGAGRLSDVGRGSNAGYSSTKSHLHQRDSSTEIASPSLTILSDPEVYNSANSTPTSTNNGDWINGLYSSMQNDSLNQGKSLLFTVYGLVVKVCYS</sequence>
<name>A0A0C9N534_9FUNG</name>
<evidence type="ECO:0000256" key="1">
    <source>
        <dbReference type="ARBA" id="ARBA00022723"/>
    </source>
</evidence>
<feature type="region of interest" description="Disordered" evidence="7">
    <location>
        <begin position="239"/>
        <end position="287"/>
    </location>
</feature>
<dbReference type="CDD" id="cd15486">
    <property type="entry name" value="ZIP_Sip4"/>
    <property type="match status" value="1"/>
</dbReference>
<dbReference type="SMART" id="SM00906">
    <property type="entry name" value="Fungal_trans"/>
    <property type="match status" value="1"/>
</dbReference>
<dbReference type="STRING" id="91626.A0A0C9N534"/>
<dbReference type="InterPro" id="IPR051615">
    <property type="entry name" value="Transcr_Regulatory_Elem"/>
</dbReference>
<keyword evidence="1" id="KW-0479">Metal-binding</keyword>
<reference evidence="9" key="1">
    <citation type="submission" date="2014-09" db="EMBL/GenBank/DDBJ databases">
        <title>Draft genome sequence of an oleaginous Mucoromycotina fungus Mucor ambiguus NBRC6742.</title>
        <authorList>
            <person name="Takeda I."/>
            <person name="Yamane N."/>
            <person name="Morita T."/>
            <person name="Tamano K."/>
            <person name="Machida M."/>
            <person name="Baker S."/>
            <person name="Koike H."/>
        </authorList>
    </citation>
    <scope>NUCLEOTIDE SEQUENCE</scope>
    <source>
        <strain evidence="9">NBRC 6742</strain>
    </source>
</reference>
<dbReference type="Pfam" id="PF04082">
    <property type="entry name" value="Fungal_trans"/>
    <property type="match status" value="1"/>
</dbReference>
<dbReference type="OrthoDB" id="2264294at2759"/>
<keyword evidence="6" id="KW-0539">Nucleus</keyword>
<evidence type="ECO:0000256" key="2">
    <source>
        <dbReference type="ARBA" id="ARBA00022833"/>
    </source>
</evidence>
<keyword evidence="5" id="KW-0804">Transcription</keyword>
<dbReference type="CDD" id="cd12148">
    <property type="entry name" value="fungal_TF_MHR"/>
    <property type="match status" value="1"/>
</dbReference>
<evidence type="ECO:0000256" key="4">
    <source>
        <dbReference type="ARBA" id="ARBA00023125"/>
    </source>
</evidence>
<feature type="region of interest" description="Disordered" evidence="7">
    <location>
        <begin position="600"/>
        <end position="626"/>
    </location>
</feature>
<dbReference type="GO" id="GO:0006351">
    <property type="term" value="P:DNA-templated transcription"/>
    <property type="evidence" value="ECO:0007669"/>
    <property type="project" value="InterPro"/>
</dbReference>